<dbReference type="Pfam" id="PF13017">
    <property type="entry name" value="Maelstrom"/>
    <property type="match status" value="1"/>
</dbReference>
<evidence type="ECO:0000256" key="1">
    <source>
        <dbReference type="ARBA" id="ARBA00007057"/>
    </source>
</evidence>
<dbReference type="STRING" id="135651.G0N5M3"/>
<evidence type="ECO:0000313" key="5">
    <source>
        <dbReference type="EMBL" id="EGT53258.1"/>
    </source>
</evidence>
<feature type="region of interest" description="Disordered" evidence="3">
    <location>
        <begin position="400"/>
        <end position="426"/>
    </location>
</feature>
<organism evidence="6">
    <name type="scientific">Caenorhabditis brenneri</name>
    <name type="common">Nematode worm</name>
    <dbReference type="NCBI Taxonomy" id="135651"/>
    <lineage>
        <taxon>Eukaryota</taxon>
        <taxon>Metazoa</taxon>
        <taxon>Ecdysozoa</taxon>
        <taxon>Nematoda</taxon>
        <taxon>Chromadorea</taxon>
        <taxon>Rhabditida</taxon>
        <taxon>Rhabditina</taxon>
        <taxon>Rhabditomorpha</taxon>
        <taxon>Rhabditoidea</taxon>
        <taxon>Rhabditidae</taxon>
        <taxon>Peloderinae</taxon>
        <taxon>Caenorhabditis</taxon>
    </lineage>
</organism>
<dbReference type="FunCoup" id="G0N5M3">
    <property type="interactions" value="1938"/>
</dbReference>
<dbReference type="EMBL" id="GL379840">
    <property type="protein sequence ID" value="EGT53258.1"/>
    <property type="molecule type" value="Genomic_DNA"/>
</dbReference>
<evidence type="ECO:0000313" key="6">
    <source>
        <dbReference type="Proteomes" id="UP000008068"/>
    </source>
</evidence>
<protein>
    <recommendedName>
        <fullName evidence="4">Maelstrom domain-containing protein</fullName>
    </recommendedName>
</protein>
<keyword evidence="2" id="KW-0943">RNA-mediated gene silencing</keyword>
<proteinExistence type="inferred from homology"/>
<keyword evidence="6" id="KW-1185">Reference proteome</keyword>
<dbReference type="GO" id="GO:0031047">
    <property type="term" value="P:regulatory ncRNA-mediated gene silencing"/>
    <property type="evidence" value="ECO:0007669"/>
    <property type="project" value="UniProtKB-KW"/>
</dbReference>
<evidence type="ECO:0000256" key="3">
    <source>
        <dbReference type="SAM" id="MobiDB-lite"/>
    </source>
</evidence>
<accession>G0N5M3</accession>
<dbReference type="OrthoDB" id="24555at2759"/>
<dbReference type="InParanoid" id="G0N5M3"/>
<feature type="compositionally biased region" description="Basic and acidic residues" evidence="3">
    <location>
        <begin position="105"/>
        <end position="121"/>
    </location>
</feature>
<feature type="region of interest" description="Disordered" evidence="3">
    <location>
        <begin position="35"/>
        <end position="149"/>
    </location>
</feature>
<comment type="similarity">
    <text evidence="1">Belongs to the maelstrom family.</text>
</comment>
<feature type="compositionally biased region" description="Polar residues" evidence="3">
    <location>
        <begin position="122"/>
        <end position="131"/>
    </location>
</feature>
<dbReference type="HOGENOM" id="CLU_336578_0_0_1"/>
<feature type="compositionally biased region" description="Low complexity" evidence="3">
    <location>
        <begin position="39"/>
        <end position="60"/>
    </location>
</feature>
<dbReference type="GO" id="GO:0060964">
    <property type="term" value="P:regulation of miRNA-mediated gene silencing"/>
    <property type="evidence" value="ECO:0007669"/>
    <property type="project" value="InterPro"/>
</dbReference>
<gene>
    <name evidence="5" type="ORF">CAEBREN_03475</name>
</gene>
<feature type="compositionally biased region" description="Basic and acidic residues" evidence="3">
    <location>
        <begin position="343"/>
        <end position="355"/>
    </location>
</feature>
<evidence type="ECO:0000256" key="2">
    <source>
        <dbReference type="ARBA" id="ARBA00023158"/>
    </source>
</evidence>
<feature type="compositionally biased region" description="Low complexity" evidence="3">
    <location>
        <begin position="291"/>
        <end position="301"/>
    </location>
</feature>
<dbReference type="eggNOG" id="ENOG502S823">
    <property type="taxonomic scope" value="Eukaryota"/>
</dbReference>
<sequence>MRKQNRPNQTARKQMQNLTVELFARDKNARRQLLDEALAVSPTTASEPAPPTTSTEQPAAISPTSEPIQELVQVLLAPEPMGPSQRKPRSPMKLIHPKPNSFPKKPTELKPMKSDEPKSVESTENVPSQESEPIKGDHVETAVSENSSVSVDVPVSVDTINEKDSLKGKEEEVEAIEKEVASPITESPILGSASSVVDSTPVPTVPVENPVPYVTPPPLQRVPYDAPPCRLANIRAVTESMNIAAIPSQPHHAHPSEPMSFAACVRKQPSIESMSISPSPYAKFDGKTSPFNNGANPFNNQGGFGGFSRDPNKNSNPFANRKRFNEYDSSSSSNSHFHSNRFYPERSSDQNRDPSENTGGFAAHNQRPNGFMTRSIPRESASSGMLPNWYKGRSFSTASSHYPFSQRSNSSGHYSSFSKPSHSTSLNIPSHGHVEDLDGFLASSTQSNPFFTKRSDLNMKKERWARMKAKKRLLRRPIEDEFYEDPDAEEEILRGNGVMLNHIVQQSTCGNYEDADLLRKYRRDVAYVKERVLTTIDGNIDGIRDLRFLLASVQTYGNIDGECMMAEIALNEFSLFSGIIEKFHAIVGPWQTDNESQRRRASRHAFETHRIPLQHAIATISKKKLVEEILGRVEPSIACHQGVKVGLYSDSCNEKTRIELNIKNNFKDPGMICDKNDRRFVLVLQSELDLMVESLKHLAKTVGFHYDGFPVHHNNFVIVEAFVEAISDIMNEKVDMETMRWFSLLGQKIDAEDSVSPWETGTDFHCSRHSEPKSNFCAAVTVGRTCCIIYHVLGGFFRRYHLKKIPTAHHIPSTSTSNQ</sequence>
<name>G0N5M3_CAEBE</name>
<feature type="domain" description="Maelstrom" evidence="4">
    <location>
        <begin position="560"/>
        <end position="815"/>
    </location>
</feature>
<dbReference type="AlphaFoldDB" id="G0N5M3"/>
<dbReference type="OMA" id="IDGECMM"/>
<dbReference type="InterPro" id="IPR024970">
    <property type="entry name" value="Maelstrom"/>
</dbReference>
<reference evidence="6" key="1">
    <citation type="submission" date="2011-07" db="EMBL/GenBank/DDBJ databases">
        <authorList>
            <consortium name="Caenorhabditis brenneri Sequencing and Analysis Consortium"/>
            <person name="Wilson R.K."/>
        </authorList>
    </citation>
    <scope>NUCLEOTIDE SEQUENCE [LARGE SCALE GENOMIC DNA]</scope>
    <source>
        <strain evidence="6">PB2801</strain>
    </source>
</reference>
<dbReference type="Proteomes" id="UP000008068">
    <property type="component" value="Unassembled WGS sequence"/>
</dbReference>
<evidence type="ECO:0000259" key="4">
    <source>
        <dbReference type="Pfam" id="PF13017"/>
    </source>
</evidence>
<feature type="region of interest" description="Disordered" evidence="3">
    <location>
        <begin position="285"/>
        <end position="383"/>
    </location>
</feature>